<evidence type="ECO:0000256" key="1">
    <source>
        <dbReference type="SAM" id="MobiDB-lite"/>
    </source>
</evidence>
<proteinExistence type="predicted"/>
<organism evidence="2 3">
    <name type="scientific">Pyxidicoccus parkwayensis</name>
    <dbReference type="NCBI Taxonomy" id="2813578"/>
    <lineage>
        <taxon>Bacteria</taxon>
        <taxon>Pseudomonadati</taxon>
        <taxon>Myxococcota</taxon>
        <taxon>Myxococcia</taxon>
        <taxon>Myxococcales</taxon>
        <taxon>Cystobacterineae</taxon>
        <taxon>Myxococcaceae</taxon>
        <taxon>Pyxidicoccus</taxon>
    </lineage>
</organism>
<sequence>MTPDERVRRPEPVRTQPIRNWWTMFGPPEMPPRPAATGMGAAPPPTDPVSRGVEMGYRVIEEYMRQGQNVARMMGAPYAGGGMGPEDGMPQRMATLMRSFADFAGLWMEMMGTMGPAGFAPRAPDMSPPQGTAGPFSVGAAAPEPPHATPAPAPVVTPPEVLATPGVTLELDARRRAEVSIDLRPRSAGMPLRLHDLRAPEPDVPRITGARLETAPEDDRVTLRLRIPDDHPAGIYSGLILDERTGMPRGTVTVRLFAP</sequence>
<feature type="region of interest" description="Disordered" evidence="1">
    <location>
        <begin position="1"/>
        <end position="49"/>
    </location>
</feature>
<keyword evidence="3" id="KW-1185">Reference proteome</keyword>
<evidence type="ECO:0000313" key="3">
    <source>
        <dbReference type="Proteomes" id="UP000662747"/>
    </source>
</evidence>
<gene>
    <name evidence="2" type="ORF">JY651_45780</name>
</gene>
<dbReference type="EMBL" id="CP071090">
    <property type="protein sequence ID" value="QSQ22358.1"/>
    <property type="molecule type" value="Genomic_DNA"/>
</dbReference>
<protein>
    <submittedName>
        <fullName evidence="2">Uncharacterized protein</fullName>
    </submittedName>
</protein>
<feature type="compositionally biased region" description="Basic and acidic residues" evidence="1">
    <location>
        <begin position="1"/>
        <end position="12"/>
    </location>
</feature>
<reference evidence="2 3" key="1">
    <citation type="submission" date="2021-02" db="EMBL/GenBank/DDBJ databases">
        <title>De Novo genome assembly of isolated myxobacteria.</title>
        <authorList>
            <person name="Stevens D.C."/>
        </authorList>
    </citation>
    <scope>NUCLEOTIDE SEQUENCE [LARGE SCALE GENOMIC DNA]</scope>
    <source>
        <strain evidence="3">SCPEA02</strain>
    </source>
</reference>
<feature type="region of interest" description="Disordered" evidence="1">
    <location>
        <begin position="119"/>
        <end position="148"/>
    </location>
</feature>
<name>A0ABX7P1H2_9BACT</name>
<accession>A0ABX7P1H2</accession>
<dbReference type="Proteomes" id="UP000662747">
    <property type="component" value="Chromosome"/>
</dbReference>
<evidence type="ECO:0000313" key="2">
    <source>
        <dbReference type="EMBL" id="QSQ22358.1"/>
    </source>
</evidence>
<dbReference type="RefSeq" id="WP_206723935.1">
    <property type="nucleotide sequence ID" value="NZ_CP071090.1"/>
</dbReference>